<sequence length="155" mass="17049">MLVLTSYLLAPSQVMFDSLVTYFLIMGSAAGALVIGYMVYNVIKYRERGESSNNFTLKPTEHRGSRGALLILSITMSVLAVALFASFQALSLYYYPPHTGPSMTIKVYAFQFGWNFTYPNGYSQVGTLIVPANTTIILNITSKDVMHSLGIPALD</sequence>
<evidence type="ECO:0000313" key="4">
    <source>
        <dbReference type="Proteomes" id="UP000240838"/>
    </source>
</evidence>
<dbReference type="Gene3D" id="2.60.40.420">
    <property type="entry name" value="Cupredoxins - blue copper proteins"/>
    <property type="match status" value="1"/>
</dbReference>
<dbReference type="GO" id="GO:0004129">
    <property type="term" value="F:cytochrome-c oxidase activity"/>
    <property type="evidence" value="ECO:0007669"/>
    <property type="project" value="InterPro"/>
</dbReference>
<dbReference type="SUPFAM" id="SSF49503">
    <property type="entry name" value="Cupredoxins"/>
    <property type="match status" value="1"/>
</dbReference>
<reference evidence="3 4" key="1">
    <citation type="submission" date="2017-04" db="EMBL/GenBank/DDBJ databases">
        <title>Novel microbial lineages endemic to geothermal iron-oxide mats fill important gaps in the evolutionary history of Archaea.</title>
        <authorList>
            <person name="Jay Z.J."/>
            <person name="Beam J.P."/>
            <person name="Dlakic M."/>
            <person name="Rusch D.B."/>
            <person name="Kozubal M.A."/>
            <person name="Inskeep W.P."/>
        </authorList>
    </citation>
    <scope>NUCLEOTIDE SEQUENCE [LARGE SCALE GENOMIC DNA]</scope>
    <source>
        <strain evidence="3">OSP_B</strain>
    </source>
</reference>
<dbReference type="Proteomes" id="UP000240838">
    <property type="component" value="Unassembled WGS sequence"/>
</dbReference>
<accession>A0A2R6B8Q9</accession>
<proteinExistence type="predicted"/>
<evidence type="ECO:0000313" key="3">
    <source>
        <dbReference type="EMBL" id="PSN95017.1"/>
    </source>
</evidence>
<feature type="transmembrane region" description="Helical" evidence="1">
    <location>
        <begin position="68"/>
        <end position="95"/>
    </location>
</feature>
<dbReference type="InterPro" id="IPR002429">
    <property type="entry name" value="CcO_II-like_C"/>
</dbReference>
<dbReference type="InterPro" id="IPR008972">
    <property type="entry name" value="Cupredoxin"/>
</dbReference>
<protein>
    <recommendedName>
        <fullName evidence="2">Cytochrome oxidase subunit II copper A binding domain-containing protein</fullName>
    </recommendedName>
</protein>
<comment type="caution">
    <text evidence="3">The sequence shown here is derived from an EMBL/GenBank/DDBJ whole genome shotgun (WGS) entry which is preliminary data.</text>
</comment>
<evidence type="ECO:0000256" key="1">
    <source>
        <dbReference type="SAM" id="Phobius"/>
    </source>
</evidence>
<feature type="non-terminal residue" evidence="3">
    <location>
        <position position="155"/>
    </location>
</feature>
<name>A0A2R6B8Q9_9ARCH</name>
<dbReference type="AlphaFoldDB" id="A0A2R6B8Q9"/>
<keyword evidence="1" id="KW-0472">Membrane</keyword>
<dbReference type="PROSITE" id="PS50857">
    <property type="entry name" value="COX2_CUA"/>
    <property type="match status" value="1"/>
</dbReference>
<gene>
    <name evidence="3" type="ORF">B9P99_01340</name>
</gene>
<feature type="transmembrane region" description="Helical" evidence="1">
    <location>
        <begin position="20"/>
        <end position="40"/>
    </location>
</feature>
<dbReference type="GO" id="GO:0016020">
    <property type="term" value="C:membrane"/>
    <property type="evidence" value="ECO:0007669"/>
    <property type="project" value="InterPro"/>
</dbReference>
<feature type="domain" description="Cytochrome oxidase subunit II copper A binding" evidence="2">
    <location>
        <begin position="100"/>
        <end position="155"/>
    </location>
</feature>
<keyword evidence="1" id="KW-0812">Transmembrane</keyword>
<dbReference type="GO" id="GO:0005507">
    <property type="term" value="F:copper ion binding"/>
    <property type="evidence" value="ECO:0007669"/>
    <property type="project" value="InterPro"/>
</dbReference>
<organism evidence="3 4">
    <name type="scientific">Candidatus Marsarchaeota G1 archaeon OSP_B</name>
    <dbReference type="NCBI Taxonomy" id="1978153"/>
    <lineage>
        <taxon>Archaea</taxon>
        <taxon>Candidatus Marsarchaeota</taxon>
        <taxon>Candidatus Marsarchaeota group 1</taxon>
    </lineage>
</organism>
<dbReference type="EMBL" id="NEXA01000031">
    <property type="protein sequence ID" value="PSN95017.1"/>
    <property type="molecule type" value="Genomic_DNA"/>
</dbReference>
<keyword evidence="1" id="KW-1133">Transmembrane helix</keyword>
<evidence type="ECO:0000259" key="2">
    <source>
        <dbReference type="PROSITE" id="PS50857"/>
    </source>
</evidence>